<evidence type="ECO:0000313" key="12">
    <source>
        <dbReference type="Proteomes" id="UP001460270"/>
    </source>
</evidence>
<accession>A0AAW0MFJ5</accession>
<feature type="short sequence motif" description="FFD box" evidence="5">
    <location>
        <begin position="316"/>
        <end position="332"/>
    </location>
</feature>
<dbReference type="InterPro" id="IPR010920">
    <property type="entry name" value="LSM_dom_sf"/>
</dbReference>
<name>A0AAW0MFJ5_9GOBI</name>
<keyword evidence="4" id="KW-0687">Ribonucleoprotein</keyword>
<protein>
    <recommendedName>
        <fullName evidence="13">Lsm14-like N-terminal domain-containing protein</fullName>
    </recommendedName>
</protein>
<dbReference type="Proteomes" id="UP001460270">
    <property type="component" value="Unassembled WGS sequence"/>
</dbReference>
<dbReference type="PROSITE" id="PS51513">
    <property type="entry name" value="FFD"/>
    <property type="match status" value="1"/>
</dbReference>
<dbReference type="PROSITE" id="PS51536">
    <property type="entry name" value="TFG"/>
    <property type="match status" value="1"/>
</dbReference>
<evidence type="ECO:0000259" key="8">
    <source>
        <dbReference type="PROSITE" id="PS51513"/>
    </source>
</evidence>
<evidence type="ECO:0000256" key="5">
    <source>
        <dbReference type="PROSITE-ProRule" id="PRU00846"/>
    </source>
</evidence>
<feature type="region of interest" description="Disordered" evidence="7">
    <location>
        <begin position="154"/>
        <end position="206"/>
    </location>
</feature>
<evidence type="ECO:0000256" key="1">
    <source>
        <dbReference type="ARBA" id="ARBA00010415"/>
    </source>
</evidence>
<evidence type="ECO:0000313" key="11">
    <source>
        <dbReference type="EMBL" id="KAK7878675.1"/>
    </source>
</evidence>
<dbReference type="Pfam" id="PF12701">
    <property type="entry name" value="LSM14"/>
    <property type="match status" value="1"/>
</dbReference>
<reference evidence="12" key="1">
    <citation type="submission" date="2024-04" db="EMBL/GenBank/DDBJ databases">
        <title>Salinicola lusitanus LLJ914,a marine bacterium isolated from the Okinawa Trough.</title>
        <authorList>
            <person name="Li J."/>
        </authorList>
    </citation>
    <scope>NUCLEOTIDE SEQUENCE [LARGE SCALE GENOMIC DNA]</scope>
</reference>
<dbReference type="PANTHER" id="PTHR13586">
    <property type="entry name" value="SCD6 PROTEIN-RELATED"/>
    <property type="match status" value="1"/>
</dbReference>
<dbReference type="PROSITE" id="PS52002">
    <property type="entry name" value="SM"/>
    <property type="match status" value="1"/>
</dbReference>
<feature type="domain" description="Sm" evidence="10">
    <location>
        <begin position="1"/>
        <end position="81"/>
    </location>
</feature>
<evidence type="ECO:0000256" key="6">
    <source>
        <dbReference type="PROSITE-ProRule" id="PRU00869"/>
    </source>
</evidence>
<evidence type="ECO:0000256" key="2">
    <source>
        <dbReference type="ARBA" id="ARBA00022473"/>
    </source>
</evidence>
<sequence>MNVAKPYIGCKIALISKALNRYVGILYTIDKVNSTVVLAKVKCFGTEGRLTDRPTPPRDDVYEYITFRGSDIKDISLCELPPFQYGLPPDPLFYCLPDSHSTLNLGAVQVPIYHQVPAQTLRGQDYAAGLALRPMVEKAVQTIGVERNRRILHPSNDEWEQNDPLTRASIREPQLRQPVRPRPQDERVPSRQRPPPVTMQGGSRFPLTRQDRGYRQTLKIYRQGGDLVMILKLHHVIFFWFTPCWSTYGCFTWNVPQCSWRGRNRHYNGPLRFDEDFDFDFSNAQFINDMQEPRNNVMEEVANDSPFDDDPFGQKSVYNKAKSFYDNISSPSQRKLRSSWAEERQRNMETFGASGWPLRSPAFRGGYTRGREQRSGPGVFVY</sequence>
<dbReference type="InterPro" id="IPR019050">
    <property type="entry name" value="FDF_dom"/>
</dbReference>
<evidence type="ECO:0000256" key="7">
    <source>
        <dbReference type="SAM" id="MobiDB-lite"/>
    </source>
</evidence>
<feature type="domain" description="FFD box profile" evidence="8">
    <location>
        <begin position="316"/>
        <end position="332"/>
    </location>
</feature>
<feature type="short sequence motif" description="TFG box" evidence="6">
    <location>
        <begin position="335"/>
        <end position="355"/>
    </location>
</feature>
<proteinExistence type="inferred from homology"/>
<dbReference type="EMBL" id="JBBPFD010000491">
    <property type="protein sequence ID" value="KAK7878675.1"/>
    <property type="molecule type" value="Genomic_DNA"/>
</dbReference>
<keyword evidence="2" id="KW-0217">Developmental protein</keyword>
<dbReference type="CDD" id="cd01736">
    <property type="entry name" value="LSm14_N"/>
    <property type="match status" value="1"/>
</dbReference>
<dbReference type="SMART" id="SM01199">
    <property type="entry name" value="FDF"/>
    <property type="match status" value="1"/>
</dbReference>
<evidence type="ECO:0008006" key="13">
    <source>
        <dbReference type="Google" id="ProtNLM"/>
    </source>
</evidence>
<dbReference type="InterPro" id="IPR025768">
    <property type="entry name" value="TFG_box"/>
</dbReference>
<dbReference type="InterPro" id="IPR025609">
    <property type="entry name" value="Lsm14-like_N"/>
</dbReference>
<dbReference type="SUPFAM" id="SSF50182">
    <property type="entry name" value="Sm-like ribonucleoproteins"/>
    <property type="match status" value="1"/>
</dbReference>
<dbReference type="GO" id="GO:0003723">
    <property type="term" value="F:RNA binding"/>
    <property type="evidence" value="ECO:0007669"/>
    <property type="project" value="InterPro"/>
</dbReference>
<evidence type="ECO:0000256" key="4">
    <source>
        <dbReference type="ARBA" id="ARBA00023274"/>
    </source>
</evidence>
<keyword evidence="3" id="KW-0810">Translation regulation</keyword>
<dbReference type="AlphaFoldDB" id="A0AAW0MFJ5"/>
<feature type="domain" description="TFG box profile" evidence="9">
    <location>
        <begin position="335"/>
        <end position="355"/>
    </location>
</feature>
<comment type="caution">
    <text evidence="11">The sequence shown here is derived from an EMBL/GenBank/DDBJ whole genome shotgun (WGS) entry which is preliminary data.</text>
</comment>
<dbReference type="PANTHER" id="PTHR13586:SF1">
    <property type="entry name" value="PROTEIN LSM14 HOMOLOG B"/>
    <property type="match status" value="1"/>
</dbReference>
<comment type="similarity">
    <text evidence="1">Belongs to the LSM14 family.</text>
</comment>
<dbReference type="InterPro" id="IPR025761">
    <property type="entry name" value="FFD_box"/>
</dbReference>
<evidence type="ECO:0000256" key="3">
    <source>
        <dbReference type="ARBA" id="ARBA00022845"/>
    </source>
</evidence>
<organism evidence="11 12">
    <name type="scientific">Mugilogobius chulae</name>
    <name type="common">yellowstripe goby</name>
    <dbReference type="NCBI Taxonomy" id="88201"/>
    <lineage>
        <taxon>Eukaryota</taxon>
        <taxon>Metazoa</taxon>
        <taxon>Chordata</taxon>
        <taxon>Craniata</taxon>
        <taxon>Vertebrata</taxon>
        <taxon>Euteleostomi</taxon>
        <taxon>Actinopterygii</taxon>
        <taxon>Neopterygii</taxon>
        <taxon>Teleostei</taxon>
        <taxon>Neoteleostei</taxon>
        <taxon>Acanthomorphata</taxon>
        <taxon>Gobiaria</taxon>
        <taxon>Gobiiformes</taxon>
        <taxon>Gobioidei</taxon>
        <taxon>Gobiidae</taxon>
        <taxon>Gobionellinae</taxon>
        <taxon>Mugilogobius</taxon>
    </lineage>
</organism>
<keyword evidence="12" id="KW-1185">Reference proteome</keyword>
<dbReference type="Gene3D" id="2.30.30.100">
    <property type="match status" value="1"/>
</dbReference>
<gene>
    <name evidence="11" type="ORF">WMY93_030511</name>
</gene>
<evidence type="ECO:0000259" key="9">
    <source>
        <dbReference type="PROSITE" id="PS51536"/>
    </source>
</evidence>
<dbReference type="SMART" id="SM01271">
    <property type="entry name" value="LSM14"/>
    <property type="match status" value="1"/>
</dbReference>
<evidence type="ECO:0000259" key="10">
    <source>
        <dbReference type="PROSITE" id="PS52002"/>
    </source>
</evidence>
<dbReference type="InterPro" id="IPR047575">
    <property type="entry name" value="Sm"/>
</dbReference>